<dbReference type="SMART" id="SM00062">
    <property type="entry name" value="PBPb"/>
    <property type="match status" value="1"/>
</dbReference>
<dbReference type="CDD" id="cd01009">
    <property type="entry name" value="PBP2_YfhD_N"/>
    <property type="match status" value="1"/>
</dbReference>
<dbReference type="PANTHER" id="PTHR35936">
    <property type="entry name" value="MEMBRANE-BOUND LYTIC MUREIN TRANSGLYCOSYLASE F"/>
    <property type="match status" value="1"/>
</dbReference>
<comment type="subcellular location">
    <subcellularLocation>
        <location evidence="1">Cell outer membrane</location>
        <topology evidence="1">Peripheral membrane protein</topology>
    </subcellularLocation>
</comment>
<keyword evidence="3 5" id="KW-0732">Signal</keyword>
<organism evidence="7 8">
    <name type="scientific">Pseudomonas mangrovi</name>
    <dbReference type="NCBI Taxonomy" id="2161748"/>
    <lineage>
        <taxon>Bacteria</taxon>
        <taxon>Pseudomonadati</taxon>
        <taxon>Pseudomonadota</taxon>
        <taxon>Gammaproteobacteria</taxon>
        <taxon>Pseudomonadales</taxon>
        <taxon>Pseudomonadaceae</taxon>
        <taxon>Pseudomonas</taxon>
    </lineage>
</organism>
<dbReference type="PANTHER" id="PTHR35936:SF32">
    <property type="entry name" value="MEMBRANE-BOUND LYTIC MUREIN TRANSGLYCOSYLASE F"/>
    <property type="match status" value="1"/>
</dbReference>
<dbReference type="GO" id="GO:0009279">
    <property type="term" value="C:cell outer membrane"/>
    <property type="evidence" value="ECO:0007669"/>
    <property type="project" value="UniProtKB-SubCell"/>
</dbReference>
<comment type="similarity">
    <text evidence="2">Belongs to the bacterial solute-binding protein 3 family.</text>
</comment>
<dbReference type="OrthoDB" id="9815002at2"/>
<dbReference type="RefSeq" id="WP_108108076.1">
    <property type="nucleotide sequence ID" value="NZ_QASN01000020.1"/>
</dbReference>
<evidence type="ECO:0000259" key="6">
    <source>
        <dbReference type="SMART" id="SM00062"/>
    </source>
</evidence>
<name>A0A2T5P796_9PSED</name>
<dbReference type="Pfam" id="PF01464">
    <property type="entry name" value="SLT"/>
    <property type="match status" value="1"/>
</dbReference>
<evidence type="ECO:0000256" key="5">
    <source>
        <dbReference type="SAM" id="SignalP"/>
    </source>
</evidence>
<keyword evidence="8" id="KW-1185">Reference proteome</keyword>
<comment type="caution">
    <text evidence="7">The sequence shown here is derived from an EMBL/GenBank/DDBJ whole genome shotgun (WGS) entry which is preliminary data.</text>
</comment>
<dbReference type="GO" id="GO:0008933">
    <property type="term" value="F:peptidoglycan lytic transglycosylase activity"/>
    <property type="evidence" value="ECO:0007669"/>
    <property type="project" value="TreeGrafter"/>
</dbReference>
<evidence type="ECO:0000256" key="2">
    <source>
        <dbReference type="ARBA" id="ARBA00010333"/>
    </source>
</evidence>
<dbReference type="InterPro" id="IPR008258">
    <property type="entry name" value="Transglycosylase_SLT_dom_1"/>
</dbReference>
<dbReference type="Proteomes" id="UP000244064">
    <property type="component" value="Unassembled WGS sequence"/>
</dbReference>
<feature type="domain" description="Solute-binding protein family 3/N-terminal" evidence="6">
    <location>
        <begin position="62"/>
        <end position="290"/>
    </location>
</feature>
<accession>A0A2T5P796</accession>
<evidence type="ECO:0000313" key="8">
    <source>
        <dbReference type="Proteomes" id="UP000244064"/>
    </source>
</evidence>
<dbReference type="Gene3D" id="3.40.190.10">
    <property type="entry name" value="Periplasmic binding protein-like II"/>
    <property type="match status" value="2"/>
</dbReference>
<feature type="chain" id="PRO_5015581252" evidence="5">
    <location>
        <begin position="19"/>
        <end position="464"/>
    </location>
</feature>
<evidence type="ECO:0000313" key="7">
    <source>
        <dbReference type="EMBL" id="PTU73632.1"/>
    </source>
</evidence>
<evidence type="ECO:0000256" key="3">
    <source>
        <dbReference type="ARBA" id="ARBA00022729"/>
    </source>
</evidence>
<sequence>MLRALLLLLLLLPLSVQARLAAPDVSLKKEQPPAQGQRDLAQIRESGVLRVLLNQSRHSSGEVRGAVIGLELQRLRAFERALNERPGAAAIRLQMVPVPKDQLLEALRQGRGDLVASGELFDAPAGPLLSASTPIASDVPLVVVARQGNRRYTRLQDLSGRVFALPAGSAAVPALQQLNRDLRARGLEPLDYELMDASLAVEDVLELVHSGVVPLTVVELPIAQRWAGVYSRLRVDRHMVLAKDADLAWYVRRDAPNLLARVNGFLHQQSTSPQADAELRRLYRSTYRLQNPLGRVELTRLQRVGPVLQRHAVEQELDWSLLAALAFKESTLNPNARGSGGASGLMQITPATARAVGVSDPAGVDSNVRAASRYLARLRDRHFASPSIAERERRAFVLAAYNMGPQRVQQMRDEARRRGLDADRWFFSVERIALEQMGLRGGNYVNAVNKYYLIYRRERDYLPR</sequence>
<dbReference type="InterPro" id="IPR023346">
    <property type="entry name" value="Lysozyme-like_dom_sf"/>
</dbReference>
<protein>
    <submittedName>
        <fullName evidence="7">Lytic transglycosylase F</fullName>
    </submittedName>
</protein>
<evidence type="ECO:0000256" key="1">
    <source>
        <dbReference type="ARBA" id="ARBA00004339"/>
    </source>
</evidence>
<dbReference type="SUPFAM" id="SSF53955">
    <property type="entry name" value="Lysozyme-like"/>
    <property type="match status" value="1"/>
</dbReference>
<reference evidence="7 8" key="1">
    <citation type="submission" date="2018-04" db="EMBL/GenBank/DDBJ databases">
        <title>Pseudomonas sp. nov., isolated from mangrove soil.</title>
        <authorList>
            <person name="Chen C."/>
        </authorList>
    </citation>
    <scope>NUCLEOTIDE SEQUENCE [LARGE SCALE GENOMIC DNA]</scope>
    <source>
        <strain evidence="7 8">TC-11</strain>
    </source>
</reference>
<keyword evidence="4" id="KW-0998">Cell outer membrane</keyword>
<gene>
    <name evidence="7" type="ORF">DBO85_15070</name>
</gene>
<dbReference type="AlphaFoldDB" id="A0A2T5P796"/>
<feature type="signal peptide" evidence="5">
    <location>
        <begin position="1"/>
        <end position="18"/>
    </location>
</feature>
<dbReference type="GO" id="GO:0009253">
    <property type="term" value="P:peptidoglycan catabolic process"/>
    <property type="evidence" value="ECO:0007669"/>
    <property type="project" value="TreeGrafter"/>
</dbReference>
<evidence type="ECO:0000256" key="4">
    <source>
        <dbReference type="ARBA" id="ARBA00023237"/>
    </source>
</evidence>
<keyword evidence="4" id="KW-0472">Membrane</keyword>
<dbReference type="InterPro" id="IPR001638">
    <property type="entry name" value="Solute-binding_3/MltF_N"/>
</dbReference>
<dbReference type="Gene3D" id="1.10.530.10">
    <property type="match status" value="1"/>
</dbReference>
<dbReference type="EMBL" id="QASN01000020">
    <property type="protein sequence ID" value="PTU73632.1"/>
    <property type="molecule type" value="Genomic_DNA"/>
</dbReference>
<dbReference type="SUPFAM" id="SSF53850">
    <property type="entry name" value="Periplasmic binding protein-like II"/>
    <property type="match status" value="1"/>
</dbReference>
<proteinExistence type="inferred from homology"/>